<comment type="caution">
    <text evidence="2">The sequence shown here is derived from an EMBL/GenBank/DDBJ whole genome shotgun (WGS) entry which is preliminary data.</text>
</comment>
<keyword evidence="1" id="KW-1133">Transmembrane helix</keyword>
<dbReference type="EMBL" id="BGZK01000400">
    <property type="protein sequence ID" value="GBP41504.1"/>
    <property type="molecule type" value="Genomic_DNA"/>
</dbReference>
<evidence type="ECO:0000313" key="3">
    <source>
        <dbReference type="Proteomes" id="UP000299102"/>
    </source>
</evidence>
<evidence type="ECO:0000256" key="1">
    <source>
        <dbReference type="SAM" id="Phobius"/>
    </source>
</evidence>
<accession>A0A4C1VUH4</accession>
<dbReference type="Proteomes" id="UP000299102">
    <property type="component" value="Unassembled WGS sequence"/>
</dbReference>
<feature type="transmembrane region" description="Helical" evidence="1">
    <location>
        <begin position="12"/>
        <end position="31"/>
    </location>
</feature>
<proteinExistence type="predicted"/>
<gene>
    <name evidence="2" type="ORF">EVAR_24423_1</name>
</gene>
<protein>
    <submittedName>
        <fullName evidence="2">Uncharacterized protein</fullName>
    </submittedName>
</protein>
<evidence type="ECO:0000313" key="2">
    <source>
        <dbReference type="EMBL" id="GBP41504.1"/>
    </source>
</evidence>
<organism evidence="2 3">
    <name type="scientific">Eumeta variegata</name>
    <name type="common">Bagworm moth</name>
    <name type="synonym">Eumeta japonica</name>
    <dbReference type="NCBI Taxonomy" id="151549"/>
    <lineage>
        <taxon>Eukaryota</taxon>
        <taxon>Metazoa</taxon>
        <taxon>Ecdysozoa</taxon>
        <taxon>Arthropoda</taxon>
        <taxon>Hexapoda</taxon>
        <taxon>Insecta</taxon>
        <taxon>Pterygota</taxon>
        <taxon>Neoptera</taxon>
        <taxon>Endopterygota</taxon>
        <taxon>Lepidoptera</taxon>
        <taxon>Glossata</taxon>
        <taxon>Ditrysia</taxon>
        <taxon>Tineoidea</taxon>
        <taxon>Psychidae</taxon>
        <taxon>Oiketicinae</taxon>
        <taxon>Eumeta</taxon>
    </lineage>
</organism>
<name>A0A4C1VUH4_EUMVA</name>
<keyword evidence="1" id="KW-0472">Membrane</keyword>
<dbReference type="AlphaFoldDB" id="A0A4C1VUH4"/>
<reference evidence="2 3" key="1">
    <citation type="journal article" date="2019" name="Commun. Biol.">
        <title>The bagworm genome reveals a unique fibroin gene that provides high tensile strength.</title>
        <authorList>
            <person name="Kono N."/>
            <person name="Nakamura H."/>
            <person name="Ohtoshi R."/>
            <person name="Tomita M."/>
            <person name="Numata K."/>
            <person name="Arakawa K."/>
        </authorList>
    </citation>
    <scope>NUCLEOTIDE SEQUENCE [LARGE SCALE GENOMIC DNA]</scope>
</reference>
<keyword evidence="3" id="KW-1185">Reference proteome</keyword>
<sequence length="128" mass="13911">MKVRMGNYKTSIAVKQILVLKAVALLLWLYAKNRSPLCRSNGRFKILTSPGPPRFSRPSYVPQYQIAYALAPLRNSGVSASGHSYLAQTLARPASSSFSAVPQAYFGSPLAFATNDRGSVVKDDPVYG</sequence>
<keyword evidence="1" id="KW-0812">Transmembrane</keyword>